<proteinExistence type="predicted"/>
<dbReference type="Proteomes" id="UP000186308">
    <property type="component" value="Unassembled WGS sequence"/>
</dbReference>
<dbReference type="GO" id="GO:0003677">
    <property type="term" value="F:DNA binding"/>
    <property type="evidence" value="ECO:0007669"/>
    <property type="project" value="InterPro"/>
</dbReference>
<evidence type="ECO:0000313" key="3">
    <source>
        <dbReference type="EMBL" id="SIR12602.1"/>
    </source>
</evidence>
<dbReference type="Pfam" id="PF04471">
    <property type="entry name" value="Mrr_cat"/>
    <property type="match status" value="1"/>
</dbReference>
<dbReference type="InterPro" id="IPR007560">
    <property type="entry name" value="Restrct_endonuc_IV_Mrr"/>
</dbReference>
<sequence length="296" mass="33273">MNPLLDAMREKGGQARPREIYDTIAHRLNLSEEERTVTNKNGYPRFENQIAWARSYLVKTGYLDSPSRGVWRLTDKGKEAYLDGPDIDLIWQRVMEMNALAKAKIGSDEGVAQGVVFDRQPSVKDEEDEVIAPSPQTSPYSDHRAALVTLIGSMTPAGFEDFCSELLARVGVEDVQTTRYSKDGGIDGTGRLRINEFVSQPIAFQAKKFDGSGRKVSSEEIQRFRGAIGGHIAKGIFFTTTTFSEDGRREARAPGKVEIELVDLDRILEICETYEIGLIEQKILVTEPSFFERFRR</sequence>
<dbReference type="PANTHER" id="PTHR30015:SF7">
    <property type="entry name" value="TYPE IV METHYL-DIRECTED RESTRICTION ENZYME ECOKMRR"/>
    <property type="match status" value="1"/>
</dbReference>
<dbReference type="Gene3D" id="3.40.1350.10">
    <property type="match status" value="1"/>
</dbReference>
<gene>
    <name evidence="3" type="ORF">SAMN05421828_11640</name>
</gene>
<feature type="domain" description="Restriction endonuclease type IV Mrr" evidence="1">
    <location>
        <begin position="153"/>
        <end position="271"/>
    </location>
</feature>
<reference evidence="3 4" key="1">
    <citation type="submission" date="2017-01" db="EMBL/GenBank/DDBJ databases">
        <authorList>
            <person name="Varghese N."/>
            <person name="Submissions S."/>
        </authorList>
    </citation>
    <scope>NUCLEOTIDE SEQUENCE [LARGE SCALE GENOMIC DNA]</scope>
    <source>
        <strain evidence="3 4">ATCC 35905</strain>
    </source>
</reference>
<comment type="caution">
    <text evidence="3">The sequence shown here is derived from an EMBL/GenBank/DDBJ whole genome shotgun (WGS) entry which is preliminary data.</text>
</comment>
<accession>A0A8G2FLJ7</accession>
<dbReference type="InterPro" id="IPR052906">
    <property type="entry name" value="Type_IV_Methyl-Rstrct_Enzyme"/>
</dbReference>
<organism evidence="3 4">
    <name type="scientific">Acidiphilium rubrum</name>
    <dbReference type="NCBI Taxonomy" id="526"/>
    <lineage>
        <taxon>Bacteria</taxon>
        <taxon>Pseudomonadati</taxon>
        <taxon>Pseudomonadota</taxon>
        <taxon>Alphaproteobacteria</taxon>
        <taxon>Acetobacterales</taxon>
        <taxon>Acidocellaceae</taxon>
        <taxon>Acidiphilium</taxon>
    </lineage>
</organism>
<evidence type="ECO:0000259" key="1">
    <source>
        <dbReference type="Pfam" id="PF04471"/>
    </source>
</evidence>
<feature type="domain" description="Restriction system protein Mrr-like N-terminal" evidence="2">
    <location>
        <begin position="1"/>
        <end position="80"/>
    </location>
</feature>
<dbReference type="GO" id="GO:0015666">
    <property type="term" value="F:restriction endodeoxyribonuclease activity"/>
    <property type="evidence" value="ECO:0007669"/>
    <property type="project" value="TreeGrafter"/>
</dbReference>
<dbReference type="InterPro" id="IPR011856">
    <property type="entry name" value="tRNA_endonuc-like_dom_sf"/>
</dbReference>
<name>A0A8G2FLJ7_ACIRU</name>
<protein>
    <submittedName>
        <fullName evidence="3">Restriction system protein</fullName>
    </submittedName>
</protein>
<dbReference type="PANTHER" id="PTHR30015">
    <property type="entry name" value="MRR RESTRICTION SYSTEM PROTEIN"/>
    <property type="match status" value="1"/>
</dbReference>
<dbReference type="GO" id="GO:0009307">
    <property type="term" value="P:DNA restriction-modification system"/>
    <property type="evidence" value="ECO:0007669"/>
    <property type="project" value="InterPro"/>
</dbReference>
<evidence type="ECO:0000259" key="2">
    <source>
        <dbReference type="Pfam" id="PF14338"/>
    </source>
</evidence>
<dbReference type="RefSeq" id="WP_029313322.1">
    <property type="nucleotide sequence ID" value="NZ_FTNE01000016.1"/>
</dbReference>
<dbReference type="EMBL" id="FTNE01000016">
    <property type="protein sequence ID" value="SIR12602.1"/>
    <property type="molecule type" value="Genomic_DNA"/>
</dbReference>
<keyword evidence="4" id="KW-1185">Reference proteome</keyword>
<dbReference type="SUPFAM" id="SSF52980">
    <property type="entry name" value="Restriction endonuclease-like"/>
    <property type="match status" value="1"/>
</dbReference>
<evidence type="ECO:0000313" key="4">
    <source>
        <dbReference type="Proteomes" id="UP000186308"/>
    </source>
</evidence>
<dbReference type="Pfam" id="PF14338">
    <property type="entry name" value="Mrr_N"/>
    <property type="match status" value="1"/>
</dbReference>
<dbReference type="InterPro" id="IPR025745">
    <property type="entry name" value="Mrr-like_N_dom"/>
</dbReference>
<dbReference type="InterPro" id="IPR011335">
    <property type="entry name" value="Restrct_endonuc-II-like"/>
</dbReference>
<dbReference type="AlphaFoldDB" id="A0A8G2FLJ7"/>